<gene>
    <name evidence="2" type="ORF">Amme3_00059</name>
</gene>
<accession>A0AAX4MWJ6</accession>
<keyword evidence="1" id="KW-0812">Transmembrane</keyword>
<organism evidence="2 3">
    <name type="scientific">Pseudomonas phage vB_PpuM-Amme-3</name>
    <dbReference type="NCBI Taxonomy" id="3132617"/>
    <lineage>
        <taxon>Viruses</taxon>
        <taxon>Duplodnaviria</taxon>
        <taxon>Heunggongvirae</taxon>
        <taxon>Uroviricota</taxon>
        <taxon>Caudoviricetes</taxon>
        <taxon>Vandenendeviridae</taxon>
        <taxon>Gorskivirinae</taxon>
        <taxon>Tartuvirus</taxon>
        <taxon>Tartuvirus amme3</taxon>
    </lineage>
</organism>
<proteinExistence type="predicted"/>
<protein>
    <submittedName>
        <fullName evidence="2">Uncharacterized protein</fullName>
    </submittedName>
</protein>
<feature type="transmembrane region" description="Helical" evidence="1">
    <location>
        <begin position="29"/>
        <end position="51"/>
    </location>
</feature>
<dbReference type="EMBL" id="PP496413">
    <property type="protein sequence ID" value="WYV99055.1"/>
    <property type="molecule type" value="Genomic_DNA"/>
</dbReference>
<evidence type="ECO:0000313" key="3">
    <source>
        <dbReference type="Proteomes" id="UP001438490"/>
    </source>
</evidence>
<dbReference type="Proteomes" id="UP001438490">
    <property type="component" value="Segment"/>
</dbReference>
<evidence type="ECO:0000256" key="1">
    <source>
        <dbReference type="SAM" id="Phobius"/>
    </source>
</evidence>
<evidence type="ECO:0000313" key="2">
    <source>
        <dbReference type="EMBL" id="WYV99055.1"/>
    </source>
</evidence>
<keyword evidence="1" id="KW-0472">Membrane</keyword>
<keyword evidence="1" id="KW-1133">Transmembrane helix</keyword>
<sequence length="62" mass="6845">MSLLAVIGVVLVILKLAGLIAISWGLVLLPFYITPLIWIIVITFFASAAAGSGRKIHRKRRW</sequence>
<reference evidence="2 3" key="1">
    <citation type="submission" date="2024-03" db="EMBL/GenBank/DDBJ databases">
        <title>Isolation and characterization of a phage collection against Pseudomonas putida.</title>
        <authorList>
            <person name="Brauer A."/>
            <person name="Rosendahl S."/>
            <person name="Kangsep A."/>
            <person name="Rikberg R."/>
            <person name="Lewanczyk A.C."/>
            <person name="Horak R."/>
            <person name="Tamman H."/>
        </authorList>
    </citation>
    <scope>NUCLEOTIDE SEQUENCE [LARGE SCALE GENOMIC DNA]</scope>
</reference>
<name>A0AAX4MWJ6_9CAUD</name>
<keyword evidence="3" id="KW-1185">Reference proteome</keyword>